<comment type="caution">
    <text evidence="2">The sequence shown here is derived from an EMBL/GenBank/DDBJ whole genome shotgun (WGS) entry which is preliminary data.</text>
</comment>
<dbReference type="RefSeq" id="WP_214506463.1">
    <property type="nucleotide sequence ID" value="NZ_JAHEPS010000002.1"/>
</dbReference>
<gene>
    <name evidence="2" type="ORF">KJI95_06985</name>
</gene>
<dbReference type="InterPro" id="IPR029063">
    <property type="entry name" value="SAM-dependent_MTases_sf"/>
</dbReference>
<reference evidence="2 3" key="1">
    <citation type="submission" date="2021-05" db="EMBL/GenBank/DDBJ databases">
        <title>Shewanella sp. JM162201.</title>
        <authorList>
            <person name="Xu S."/>
            <person name="Li A."/>
        </authorList>
    </citation>
    <scope>NUCLEOTIDE SEQUENCE [LARGE SCALE GENOMIC DNA]</scope>
    <source>
        <strain evidence="2 3">JM162201</strain>
    </source>
</reference>
<dbReference type="EMBL" id="JAHEPS010000002">
    <property type="protein sequence ID" value="MBT1444269.1"/>
    <property type="molecule type" value="Genomic_DNA"/>
</dbReference>
<accession>A0ABS5V1D0</accession>
<keyword evidence="2" id="KW-0808">Transferase</keyword>
<dbReference type="InterPro" id="IPR041698">
    <property type="entry name" value="Methyltransf_25"/>
</dbReference>
<dbReference type="Proteomes" id="UP001195903">
    <property type="component" value="Unassembled WGS sequence"/>
</dbReference>
<keyword evidence="2" id="KW-0489">Methyltransferase</keyword>
<dbReference type="CDD" id="cd02440">
    <property type="entry name" value="AdoMet_MTases"/>
    <property type="match status" value="1"/>
</dbReference>
<dbReference type="Pfam" id="PF13649">
    <property type="entry name" value="Methyltransf_25"/>
    <property type="match status" value="1"/>
</dbReference>
<keyword evidence="3" id="KW-1185">Reference proteome</keyword>
<organism evidence="2 3">
    <name type="scientific">Shewanella jiangmenensis</name>
    <dbReference type="NCBI Taxonomy" id="2837387"/>
    <lineage>
        <taxon>Bacteria</taxon>
        <taxon>Pseudomonadati</taxon>
        <taxon>Pseudomonadota</taxon>
        <taxon>Gammaproteobacteria</taxon>
        <taxon>Alteromonadales</taxon>
        <taxon>Shewanellaceae</taxon>
        <taxon>Shewanella</taxon>
    </lineage>
</organism>
<sequence length="173" mass="19266">MSAPSPLFAAFEGSFNRPGLRVLDLACGSGRNGLWFLEQGHQVSFIDRDLSALAPQIVTHPNASCLQMDLEISPSPALGEFDVVLVFNYLHRPLFATLQASVVAGGLMVYETFTHEQAKLGRPRNPNFLLNDGELKQRFTGWQLLYYGEDSPETRPDSPAYKARIICRKPLEN</sequence>
<feature type="domain" description="Methyltransferase" evidence="1">
    <location>
        <begin position="22"/>
        <end position="91"/>
    </location>
</feature>
<proteinExistence type="predicted"/>
<dbReference type="GO" id="GO:0008168">
    <property type="term" value="F:methyltransferase activity"/>
    <property type="evidence" value="ECO:0007669"/>
    <property type="project" value="UniProtKB-KW"/>
</dbReference>
<name>A0ABS5V1D0_9GAMM</name>
<evidence type="ECO:0000259" key="1">
    <source>
        <dbReference type="Pfam" id="PF13649"/>
    </source>
</evidence>
<protein>
    <submittedName>
        <fullName evidence="2">Methyltransferase domain-containing protein</fullName>
    </submittedName>
</protein>
<evidence type="ECO:0000313" key="3">
    <source>
        <dbReference type="Proteomes" id="UP001195903"/>
    </source>
</evidence>
<dbReference type="Gene3D" id="3.40.50.150">
    <property type="entry name" value="Vaccinia Virus protein VP39"/>
    <property type="match status" value="1"/>
</dbReference>
<dbReference type="GO" id="GO:0032259">
    <property type="term" value="P:methylation"/>
    <property type="evidence" value="ECO:0007669"/>
    <property type="project" value="UniProtKB-KW"/>
</dbReference>
<dbReference type="SUPFAM" id="SSF53335">
    <property type="entry name" value="S-adenosyl-L-methionine-dependent methyltransferases"/>
    <property type="match status" value="1"/>
</dbReference>
<evidence type="ECO:0000313" key="2">
    <source>
        <dbReference type="EMBL" id="MBT1444269.1"/>
    </source>
</evidence>